<feature type="transmembrane region" description="Helical" evidence="11">
    <location>
        <begin position="20"/>
        <end position="39"/>
    </location>
</feature>
<reference evidence="12" key="1">
    <citation type="submission" date="2022-11" db="EMBL/GenBank/DDBJ databases">
        <authorList>
            <person name="Scott C."/>
            <person name="Bruce N."/>
        </authorList>
    </citation>
    <scope>NUCLEOTIDE SEQUENCE</scope>
</reference>
<keyword evidence="5 11" id="KW-0812">Transmembrane</keyword>
<evidence type="ECO:0000256" key="8">
    <source>
        <dbReference type="ARBA" id="ARBA00023136"/>
    </source>
</evidence>
<keyword evidence="9" id="KW-0325">Glycoprotein</keyword>
<sequence>MGVLNPWPRHLATTNRRLTFLIFATLATTFILFTGRRIYTDENSLRGETGSGPAIELEGKTLTYLVENIEQTAQYYHLYRVAAPWADVFGEVGQRAVAIRKWVSLADALPQSDERTRLEDAVELALAATFPFLADPPNGSRAPFQSLRRRFRTDPSQPGSRGIVIPAGKGNLRMACQAIATISHVLNSSLPIELAYGGDEDLGPQDRAFVRNLFPDADLSFLDVLSVFNDAELQLAKGRWAIKPFALLASRFCEVLLADADAVFVQDPEAVFRQGGYQRKKALMFHDRLIDKARYKNRQAWWRKQVVHPSAEVDKSLSWTEDYAEEGDSGVVAVDKSRLDVLFGMLHAAWQNSKDVRESVTYKVMYGDKESYWFGLELAEGPYEFETHYGGVAGWLGDESGPREVDEPQVCSYVIAHPDDQDRDLLWYNGSLLKNKLTSKREYLVPTHWMIDGTWRKGVRPKFSCMKGGDFREISAAQKDVLERSVAEAKKLDVLFDELEAKAEAAKAEPKAEEPKTEEPKKVGPKKGV</sequence>
<evidence type="ECO:0000256" key="4">
    <source>
        <dbReference type="ARBA" id="ARBA00022679"/>
    </source>
</evidence>
<comment type="similarity">
    <text evidence="2">Belongs to the MNN1/MNT family.</text>
</comment>
<keyword evidence="4" id="KW-0808">Transferase</keyword>
<protein>
    <recommendedName>
        <fullName evidence="14">Glycosyltransferase family 71 protein</fullName>
    </recommendedName>
</protein>
<proteinExistence type="inferred from homology"/>
<keyword evidence="3" id="KW-0328">Glycosyltransferase</keyword>
<evidence type="ECO:0000256" key="7">
    <source>
        <dbReference type="ARBA" id="ARBA00022989"/>
    </source>
</evidence>
<dbReference type="InterPro" id="IPR029044">
    <property type="entry name" value="Nucleotide-diphossugar_trans"/>
</dbReference>
<dbReference type="AlphaFoldDB" id="A0A9P1H9F4"/>
<dbReference type="EMBL" id="CALLCH030000018">
    <property type="protein sequence ID" value="CAI4218477.1"/>
    <property type="molecule type" value="Genomic_DNA"/>
</dbReference>
<dbReference type="GO" id="GO:0016020">
    <property type="term" value="C:membrane"/>
    <property type="evidence" value="ECO:0007669"/>
    <property type="project" value="UniProtKB-SubCell"/>
</dbReference>
<evidence type="ECO:0000256" key="1">
    <source>
        <dbReference type="ARBA" id="ARBA00004606"/>
    </source>
</evidence>
<evidence type="ECO:0000256" key="2">
    <source>
        <dbReference type="ARBA" id="ARBA00009105"/>
    </source>
</evidence>
<accession>A0A9P1H9F4</accession>
<evidence type="ECO:0000256" key="10">
    <source>
        <dbReference type="SAM" id="MobiDB-lite"/>
    </source>
</evidence>
<keyword evidence="7 11" id="KW-1133">Transmembrane helix</keyword>
<keyword evidence="6" id="KW-0735">Signal-anchor</keyword>
<feature type="region of interest" description="Disordered" evidence="10">
    <location>
        <begin position="504"/>
        <end position="529"/>
    </location>
</feature>
<dbReference type="SUPFAM" id="SSF53448">
    <property type="entry name" value="Nucleotide-diphospho-sugar transferases"/>
    <property type="match status" value="1"/>
</dbReference>
<evidence type="ECO:0000256" key="9">
    <source>
        <dbReference type="ARBA" id="ARBA00023180"/>
    </source>
</evidence>
<keyword evidence="13" id="KW-1185">Reference proteome</keyword>
<comment type="subcellular location">
    <subcellularLocation>
        <location evidence="1">Membrane</location>
        <topology evidence="1">Single-pass type II membrane protein</topology>
    </subcellularLocation>
</comment>
<dbReference type="PANTHER" id="PTHR31392">
    <property type="entry name" value="ALPHA-1,3-MANNOSYLTRANSFERASE MNN1-RELATED"/>
    <property type="match status" value="1"/>
</dbReference>
<evidence type="ECO:0000313" key="13">
    <source>
        <dbReference type="Proteomes" id="UP000838763"/>
    </source>
</evidence>
<comment type="caution">
    <text evidence="12">The sequence shown here is derived from an EMBL/GenBank/DDBJ whole genome shotgun (WGS) entry which is preliminary data.</text>
</comment>
<name>A0A9P1H9F4_9PEZI</name>
<keyword evidence="8 11" id="KW-0472">Membrane</keyword>
<evidence type="ECO:0000256" key="6">
    <source>
        <dbReference type="ARBA" id="ARBA00022968"/>
    </source>
</evidence>
<dbReference type="Pfam" id="PF11051">
    <property type="entry name" value="Mannosyl_trans3"/>
    <property type="match status" value="1"/>
</dbReference>
<feature type="compositionally biased region" description="Basic and acidic residues" evidence="10">
    <location>
        <begin position="504"/>
        <end position="522"/>
    </location>
</feature>
<dbReference type="GO" id="GO:0005794">
    <property type="term" value="C:Golgi apparatus"/>
    <property type="evidence" value="ECO:0007669"/>
    <property type="project" value="TreeGrafter"/>
</dbReference>
<organism evidence="12 13">
    <name type="scientific">Parascedosporium putredinis</name>
    <dbReference type="NCBI Taxonomy" id="1442378"/>
    <lineage>
        <taxon>Eukaryota</taxon>
        <taxon>Fungi</taxon>
        <taxon>Dikarya</taxon>
        <taxon>Ascomycota</taxon>
        <taxon>Pezizomycotina</taxon>
        <taxon>Sordariomycetes</taxon>
        <taxon>Hypocreomycetidae</taxon>
        <taxon>Microascales</taxon>
        <taxon>Microascaceae</taxon>
        <taxon>Parascedosporium</taxon>
    </lineage>
</organism>
<dbReference type="GO" id="GO:0000033">
    <property type="term" value="F:alpha-1,3-mannosyltransferase activity"/>
    <property type="evidence" value="ECO:0007669"/>
    <property type="project" value="TreeGrafter"/>
</dbReference>
<evidence type="ECO:0000313" key="12">
    <source>
        <dbReference type="EMBL" id="CAI4218477.1"/>
    </source>
</evidence>
<dbReference type="OrthoDB" id="430354at2759"/>
<evidence type="ECO:0000256" key="3">
    <source>
        <dbReference type="ARBA" id="ARBA00022676"/>
    </source>
</evidence>
<dbReference type="GO" id="GO:0006493">
    <property type="term" value="P:protein O-linked glycosylation"/>
    <property type="evidence" value="ECO:0007669"/>
    <property type="project" value="TreeGrafter"/>
</dbReference>
<dbReference type="InterPro" id="IPR022751">
    <property type="entry name" value="Alpha_mannosyltransferase"/>
</dbReference>
<dbReference type="PANTHER" id="PTHR31392:SF1">
    <property type="entry name" value="ALPHA-1,3-MANNOSYLTRANSFERASE MNN1-RELATED"/>
    <property type="match status" value="1"/>
</dbReference>
<evidence type="ECO:0000256" key="11">
    <source>
        <dbReference type="SAM" id="Phobius"/>
    </source>
</evidence>
<dbReference type="Proteomes" id="UP000838763">
    <property type="component" value="Unassembled WGS sequence"/>
</dbReference>
<evidence type="ECO:0008006" key="14">
    <source>
        <dbReference type="Google" id="ProtNLM"/>
    </source>
</evidence>
<evidence type="ECO:0000256" key="5">
    <source>
        <dbReference type="ARBA" id="ARBA00022692"/>
    </source>
</evidence>
<gene>
    <name evidence="12" type="ORF">PPNO1_LOCUS8058</name>
</gene>